<evidence type="ECO:0000313" key="1">
    <source>
        <dbReference type="EMBL" id="MDG0865198.1"/>
    </source>
</evidence>
<evidence type="ECO:0000313" key="2">
    <source>
        <dbReference type="Proteomes" id="UP001152766"/>
    </source>
</evidence>
<proteinExistence type="predicted"/>
<dbReference type="EMBL" id="SGUG01000057">
    <property type="protein sequence ID" value="MDG0865198.1"/>
    <property type="molecule type" value="Genomic_DNA"/>
</dbReference>
<name>A0A9X4RA79_9BURK</name>
<keyword evidence="2" id="KW-1185">Reference proteome</keyword>
<comment type="caution">
    <text evidence="1">The sequence shown here is derived from an EMBL/GenBank/DDBJ whole genome shotgun (WGS) entry which is preliminary data.</text>
</comment>
<gene>
    <name evidence="1" type="ORF">EXJ73_22305</name>
</gene>
<dbReference type="RefSeq" id="WP_268147516.1">
    <property type="nucleotide sequence ID" value="NZ_JAPPUW010000002.1"/>
</dbReference>
<protein>
    <submittedName>
        <fullName evidence="1">GYD domain-containing protein</fullName>
    </submittedName>
</protein>
<dbReference type="Pfam" id="PF08734">
    <property type="entry name" value="GYD"/>
    <property type="match status" value="1"/>
</dbReference>
<sequence>MATYISLMNFTDQGAKTIKDTVARTEAAQKMAKEYGISFKSIHWTLGQYDVVCEFEAKDEATMAAFGMAMASLGNVRAQTLRAFSADETKAIISKMP</sequence>
<dbReference type="AlphaFoldDB" id="A0A9X4RA79"/>
<dbReference type="Proteomes" id="UP001152766">
    <property type="component" value="Unassembled WGS sequence"/>
</dbReference>
<organism evidence="1 2">
    <name type="scientific">Pelomonas aquatica</name>
    <dbReference type="NCBI Taxonomy" id="431058"/>
    <lineage>
        <taxon>Bacteria</taxon>
        <taxon>Pseudomonadati</taxon>
        <taxon>Pseudomonadota</taxon>
        <taxon>Betaproteobacteria</taxon>
        <taxon>Burkholderiales</taxon>
        <taxon>Sphaerotilaceae</taxon>
        <taxon>Roseateles</taxon>
    </lineage>
</organism>
<dbReference type="InterPro" id="IPR014845">
    <property type="entry name" value="GYD/TTHA1554"/>
</dbReference>
<accession>A0A9X4RA79</accession>
<reference evidence="1" key="1">
    <citation type="submission" date="2019-02" db="EMBL/GenBank/DDBJ databases">
        <title>Draft genome of the type strain Pelomonas aquatica CCUG 52575T.</title>
        <authorList>
            <person name="Gomila M."/>
            <person name="Lalucat J."/>
        </authorList>
    </citation>
    <scope>NUCLEOTIDE SEQUENCE</scope>
    <source>
        <strain evidence="1">CCUG 52575</strain>
    </source>
</reference>